<keyword evidence="3" id="KW-1185">Reference proteome</keyword>
<dbReference type="GeneID" id="43670451"/>
<evidence type="ECO:0000313" key="3">
    <source>
        <dbReference type="Proteomes" id="UP000325579"/>
    </source>
</evidence>
<keyword evidence="1" id="KW-0732">Signal</keyword>
<name>A0A5N7DTH5_9EURO</name>
<dbReference type="AlphaFoldDB" id="A0A5N7DTH5"/>
<dbReference type="OrthoDB" id="4154404at2759"/>
<dbReference type="RefSeq" id="XP_031947061.1">
    <property type="nucleotide sequence ID" value="XM_032085760.1"/>
</dbReference>
<organism evidence="2 3">
    <name type="scientific">Aspergillus pseudonomiae</name>
    <dbReference type="NCBI Taxonomy" id="1506151"/>
    <lineage>
        <taxon>Eukaryota</taxon>
        <taxon>Fungi</taxon>
        <taxon>Dikarya</taxon>
        <taxon>Ascomycota</taxon>
        <taxon>Pezizomycotina</taxon>
        <taxon>Eurotiomycetes</taxon>
        <taxon>Eurotiomycetidae</taxon>
        <taxon>Eurotiales</taxon>
        <taxon>Aspergillaceae</taxon>
        <taxon>Aspergillus</taxon>
        <taxon>Aspergillus subgen. Circumdati</taxon>
    </lineage>
</organism>
<reference evidence="2 3" key="1">
    <citation type="submission" date="2019-04" db="EMBL/GenBank/DDBJ databases">
        <authorList>
            <consortium name="DOE Joint Genome Institute"/>
            <person name="Mondo S."/>
            <person name="Kjaerbolling I."/>
            <person name="Vesth T."/>
            <person name="Frisvad J.C."/>
            <person name="Nybo J.L."/>
            <person name="Theobald S."/>
            <person name="Kildgaard S."/>
            <person name="Isbrandt T."/>
            <person name="Kuo A."/>
            <person name="Sato A."/>
            <person name="Lyhne E.K."/>
            <person name="Kogle M.E."/>
            <person name="Wiebenga A."/>
            <person name="Kun R.S."/>
            <person name="Lubbers R.J."/>
            <person name="Makela M.R."/>
            <person name="Barry K."/>
            <person name="Chovatia M."/>
            <person name="Clum A."/>
            <person name="Daum C."/>
            <person name="Haridas S."/>
            <person name="He G."/>
            <person name="LaButti K."/>
            <person name="Lipzen A."/>
            <person name="Riley R."/>
            <person name="Salamov A."/>
            <person name="Simmons B.A."/>
            <person name="Magnuson J.K."/>
            <person name="Henrissat B."/>
            <person name="Mortensen U.H."/>
            <person name="Larsen T.O."/>
            <person name="Devries R.P."/>
            <person name="Grigoriev I.V."/>
            <person name="Machida M."/>
            <person name="Baker S.E."/>
            <person name="Andersen M.R."/>
            <person name="Cantor M.N."/>
            <person name="Hua S.X."/>
        </authorList>
    </citation>
    <scope>NUCLEOTIDE SEQUENCE [LARGE SCALE GENOMIC DNA]</scope>
    <source>
        <strain evidence="2 3">CBS 119388</strain>
    </source>
</reference>
<gene>
    <name evidence="2" type="ORF">BDV37DRAFT_277397</name>
</gene>
<sequence length="330" mass="35254">MVRIKPANVVLLLSLLLTDGHAADTKLSESLVGCDEVSCPKERSYDRCTVGDKTFLGIGLARIPDVPSTLEGLSLIKGVNISHGEEGTRPFNSAYYLGTPSELDVKDLNGCVVTFNDPPEKQFDGPIKTGKDGNITDVQAARGTCPDIIEQRCIDTLTERARSVTNATSSGNVCAALERELKKNTFEGCGDLGGKGKGLGNFTVTSLGDLSTVKNSTDCWPIEPKSDGLSLITEITAMGNYTVASMYQEAWKITPVLTVFVGKGNSSLVDRASSQMTCLKVVTEENPDEEENSSKNSAFMLSASPHVSVMAMLIAAAWALINTEVYPSKT</sequence>
<proteinExistence type="predicted"/>
<feature type="chain" id="PRO_5024835416" evidence="1">
    <location>
        <begin position="23"/>
        <end position="330"/>
    </location>
</feature>
<dbReference type="EMBL" id="ML736738">
    <property type="protein sequence ID" value="KAE8409742.1"/>
    <property type="molecule type" value="Genomic_DNA"/>
</dbReference>
<accession>A0A5N7DTH5</accession>
<dbReference type="Proteomes" id="UP000325579">
    <property type="component" value="Unassembled WGS sequence"/>
</dbReference>
<protein>
    <submittedName>
        <fullName evidence="2">Uncharacterized protein</fullName>
    </submittedName>
</protein>
<evidence type="ECO:0000313" key="2">
    <source>
        <dbReference type="EMBL" id="KAE8409742.1"/>
    </source>
</evidence>
<evidence type="ECO:0000256" key="1">
    <source>
        <dbReference type="SAM" id="SignalP"/>
    </source>
</evidence>
<feature type="signal peptide" evidence="1">
    <location>
        <begin position="1"/>
        <end position="22"/>
    </location>
</feature>